<evidence type="ECO:0000256" key="1">
    <source>
        <dbReference type="ARBA" id="ARBA00003198"/>
    </source>
</evidence>
<evidence type="ECO:0000259" key="15">
    <source>
        <dbReference type="Pfam" id="PF23256"/>
    </source>
</evidence>
<evidence type="ECO:0000256" key="3">
    <source>
        <dbReference type="ARBA" id="ARBA00004141"/>
    </source>
</evidence>
<dbReference type="GO" id="GO:1902600">
    <property type="term" value="P:proton transmembrane transport"/>
    <property type="evidence" value="ECO:0007669"/>
    <property type="project" value="InterPro"/>
</dbReference>
<evidence type="ECO:0000256" key="5">
    <source>
        <dbReference type="ARBA" id="ARBA00022538"/>
    </source>
</evidence>
<comment type="subcellular location">
    <subcellularLocation>
        <location evidence="3">Membrane</location>
        <topology evidence="3">Multi-pass membrane protein</topology>
    </subcellularLocation>
    <subcellularLocation>
        <location evidence="2">Plastid</location>
        <location evidence="2">Chloroplast envelope</location>
    </subcellularLocation>
</comment>
<evidence type="ECO:0000256" key="8">
    <source>
        <dbReference type="ARBA" id="ARBA00022989"/>
    </source>
</evidence>
<feature type="transmembrane region" description="Helical" evidence="13">
    <location>
        <begin position="148"/>
        <end position="167"/>
    </location>
</feature>
<feature type="transmembrane region" description="Helical" evidence="13">
    <location>
        <begin position="86"/>
        <end position="104"/>
    </location>
</feature>
<comment type="similarity">
    <text evidence="11">Belongs to the monovalent cation:proton antiporter 2 (CPA2) transporter (TC 2.A.37) family. CHX (TC 2.A.37.4) subfamily.</text>
</comment>
<dbReference type="PANTHER" id="PTHR32468:SF86">
    <property type="entry name" value="OS11G0123600 PROTEIN"/>
    <property type="match status" value="1"/>
</dbReference>
<feature type="transmembrane region" description="Helical" evidence="13">
    <location>
        <begin position="53"/>
        <end position="74"/>
    </location>
</feature>
<dbReference type="RefSeq" id="XP_029120569.1">
    <property type="nucleotide sequence ID" value="XM_029264736.1"/>
</dbReference>
<gene>
    <name evidence="18" type="primary">LOC105046205</name>
</gene>
<name>A0A8N4IE29_ELAGV</name>
<evidence type="ECO:0000259" key="14">
    <source>
        <dbReference type="Pfam" id="PF00999"/>
    </source>
</evidence>
<feature type="transmembrane region" description="Helical" evidence="13">
    <location>
        <begin position="336"/>
        <end position="355"/>
    </location>
</feature>
<dbReference type="GO" id="GO:0009941">
    <property type="term" value="C:chloroplast envelope"/>
    <property type="evidence" value="ECO:0007669"/>
    <property type="project" value="UniProtKB-SubCell"/>
</dbReference>
<evidence type="ECO:0000256" key="10">
    <source>
        <dbReference type="ARBA" id="ARBA00023136"/>
    </source>
</evidence>
<feature type="domain" description="Cation/H(+) antiporter central" evidence="15">
    <location>
        <begin position="503"/>
        <end position="647"/>
    </location>
</feature>
<evidence type="ECO:0000256" key="4">
    <source>
        <dbReference type="ARBA" id="ARBA00022448"/>
    </source>
</evidence>
<dbReference type="PANTHER" id="PTHR32468">
    <property type="entry name" value="CATION/H + ANTIPORTER"/>
    <property type="match status" value="1"/>
</dbReference>
<feature type="compositionally biased region" description="Polar residues" evidence="12">
    <location>
        <begin position="849"/>
        <end position="860"/>
    </location>
</feature>
<feature type="transmembrane region" description="Helical" evidence="13">
    <location>
        <begin position="367"/>
        <end position="389"/>
    </location>
</feature>
<evidence type="ECO:0000256" key="12">
    <source>
        <dbReference type="SAM" id="MobiDB-lite"/>
    </source>
</evidence>
<feature type="region of interest" description="Disordered" evidence="12">
    <location>
        <begin position="698"/>
        <end position="717"/>
    </location>
</feature>
<evidence type="ECO:0000259" key="16">
    <source>
        <dbReference type="Pfam" id="PF23259"/>
    </source>
</evidence>
<dbReference type="InterPro" id="IPR038770">
    <property type="entry name" value="Na+/solute_symporter_sf"/>
</dbReference>
<reference evidence="18" key="1">
    <citation type="submission" date="2025-08" db="UniProtKB">
        <authorList>
            <consortium name="RefSeq"/>
        </authorList>
    </citation>
    <scope>IDENTIFICATION</scope>
</reference>
<dbReference type="InterPro" id="IPR006153">
    <property type="entry name" value="Cation/H_exchanger_TM"/>
</dbReference>
<keyword evidence="6 13" id="KW-0812">Transmembrane</keyword>
<feature type="domain" description="Cation/H(+) antiporter C-terminal" evidence="16">
    <location>
        <begin position="654"/>
        <end position="825"/>
    </location>
</feature>
<feature type="transmembrane region" description="Helical" evidence="13">
    <location>
        <begin position="286"/>
        <end position="316"/>
    </location>
</feature>
<dbReference type="GO" id="GO:0016020">
    <property type="term" value="C:membrane"/>
    <property type="evidence" value="ECO:0007669"/>
    <property type="project" value="UniProtKB-SubCell"/>
</dbReference>
<feature type="region of interest" description="Disordered" evidence="12">
    <location>
        <begin position="832"/>
        <end position="860"/>
    </location>
</feature>
<dbReference type="InterPro" id="IPR050794">
    <property type="entry name" value="CPA2_transporter"/>
</dbReference>
<feature type="domain" description="Cation/H+ exchanger transmembrane" evidence="14">
    <location>
        <begin position="65"/>
        <end position="446"/>
    </location>
</feature>
<evidence type="ECO:0000256" key="2">
    <source>
        <dbReference type="ARBA" id="ARBA00004119"/>
    </source>
</evidence>
<organism evidence="17 18">
    <name type="scientific">Elaeis guineensis var. tenera</name>
    <name type="common">Oil palm</name>
    <dbReference type="NCBI Taxonomy" id="51953"/>
    <lineage>
        <taxon>Eukaryota</taxon>
        <taxon>Viridiplantae</taxon>
        <taxon>Streptophyta</taxon>
        <taxon>Embryophyta</taxon>
        <taxon>Tracheophyta</taxon>
        <taxon>Spermatophyta</taxon>
        <taxon>Magnoliopsida</taxon>
        <taxon>Liliopsida</taxon>
        <taxon>Arecaceae</taxon>
        <taxon>Arecoideae</taxon>
        <taxon>Cocoseae</taxon>
        <taxon>Elaeidinae</taxon>
        <taxon>Elaeis</taxon>
    </lineage>
</organism>
<keyword evidence="7" id="KW-0630">Potassium</keyword>
<dbReference type="Pfam" id="PF00999">
    <property type="entry name" value="Na_H_Exchanger"/>
    <property type="match status" value="1"/>
</dbReference>
<feature type="transmembrane region" description="Helical" evidence="13">
    <location>
        <begin position="428"/>
        <end position="450"/>
    </location>
</feature>
<accession>A0A8N4IE29</accession>
<evidence type="ECO:0000256" key="7">
    <source>
        <dbReference type="ARBA" id="ARBA00022958"/>
    </source>
</evidence>
<evidence type="ECO:0000256" key="11">
    <source>
        <dbReference type="ARBA" id="ARBA00038341"/>
    </source>
</evidence>
<dbReference type="GO" id="GO:0015297">
    <property type="term" value="F:antiporter activity"/>
    <property type="evidence" value="ECO:0007669"/>
    <property type="project" value="InterPro"/>
</dbReference>
<keyword evidence="5" id="KW-0633">Potassium transport</keyword>
<proteinExistence type="inferred from homology"/>
<dbReference type="GO" id="GO:0012505">
    <property type="term" value="C:endomembrane system"/>
    <property type="evidence" value="ECO:0007669"/>
    <property type="project" value="TreeGrafter"/>
</dbReference>
<dbReference type="Pfam" id="PF23259">
    <property type="entry name" value="CHX17_C"/>
    <property type="match status" value="1"/>
</dbReference>
<keyword evidence="8 13" id="KW-1133">Transmembrane helix</keyword>
<dbReference type="KEGG" id="egu:105046205"/>
<dbReference type="GO" id="GO:0006813">
    <property type="term" value="P:potassium ion transport"/>
    <property type="evidence" value="ECO:0007669"/>
    <property type="project" value="UniProtKB-KW"/>
</dbReference>
<protein>
    <submittedName>
        <fullName evidence="18">Cation/H(+) antiporter 15-like</fullName>
    </submittedName>
</protein>
<dbReference type="Pfam" id="PF23256">
    <property type="entry name" value="CHX17_2nd"/>
    <property type="match status" value="1"/>
</dbReference>
<keyword evidence="10 13" id="KW-0472">Membrane</keyword>
<comment type="function">
    <text evidence="1">May function as sodium-coupled metabolite transporter across the chloroplast envelope.</text>
</comment>
<evidence type="ECO:0000256" key="13">
    <source>
        <dbReference type="SAM" id="Phobius"/>
    </source>
</evidence>
<dbReference type="Gene3D" id="1.20.1530.20">
    <property type="match status" value="1"/>
</dbReference>
<dbReference type="OrthoDB" id="2687058at2759"/>
<feature type="transmembrane region" description="Helical" evidence="13">
    <location>
        <begin position="182"/>
        <end position="204"/>
    </location>
</feature>
<evidence type="ECO:0000256" key="6">
    <source>
        <dbReference type="ARBA" id="ARBA00022692"/>
    </source>
</evidence>
<dbReference type="InterPro" id="IPR057291">
    <property type="entry name" value="CHX17_2nd"/>
</dbReference>
<evidence type="ECO:0000256" key="9">
    <source>
        <dbReference type="ARBA" id="ARBA00023065"/>
    </source>
</evidence>
<dbReference type="GO" id="GO:0006885">
    <property type="term" value="P:regulation of pH"/>
    <property type="evidence" value="ECO:0007669"/>
    <property type="project" value="TreeGrafter"/>
</dbReference>
<keyword evidence="4" id="KW-0813">Transport</keyword>
<dbReference type="Proteomes" id="UP000504607">
    <property type="component" value="Chromosome 5"/>
</dbReference>
<keyword evidence="17" id="KW-1185">Reference proteome</keyword>
<feature type="transmembrane region" description="Helical" evidence="13">
    <location>
        <begin position="110"/>
        <end position="136"/>
    </location>
</feature>
<feature type="transmembrane region" description="Helical" evidence="13">
    <location>
        <begin position="250"/>
        <end position="274"/>
    </location>
</feature>
<feature type="transmembrane region" description="Helical" evidence="13">
    <location>
        <begin position="216"/>
        <end position="238"/>
    </location>
</feature>
<dbReference type="InterPro" id="IPR057290">
    <property type="entry name" value="CHX17_C"/>
</dbReference>
<sequence length="860" mass="93391">MNNTHASSSPIEFLSSHGGKKSKTQFFPFVCYAGTMTSHRGIWHGENPLRYTFPLFLVQCMLIIATTRTINFLLRPFRQPRYISEILGGFVLGPSVMGRISGFSRTIFPLWSLLTLNSMAHIGLIYSTFVVGLMVVEVESLSSGGSRSLGFTAACVLPPLAIASKMAPTVHDLFHEETDQTAFLAFLGVAVTVTAFSVLARILAEMKLIGSDVGRIALSCAGLTDVVAWTLLATAVALAQTEAEVEKSLFPVLSAVAFYVTCRILVRPVVVWMAQQTTAGEEVNELHLCGMLVGVMVAAFISDSIGVHAIFGAFLLGVMVPKGPFGEAIAEKVGDLVDGLLMPLFLVISGLRTDLSAIENWDGVGWLVLMLLFTAAAKVMASVLMAAMYKMPLHDGLSVGLLMNSKGLTELVLVNIAKDKNVIESQTFTTLVIMSMLLTVTVSPLLTVVVKPVRRRAAYKRRTIWWTNPDSELRILACVHSPRQAGPLVSLLDISHPTKRSPIYVYALHLVELTGRAAAMLVVNSAAPTVASKDPHQQQHLPAIGRIQAQSDAINHVFESYEQHAGGVTVQCLTAFSPYATMHEDIIDEAVDRNAALILLPFHKHQTVDGGMEVVHQAIRSLNQAVLETAPCSVGILIDRGLGAGAHRTSGYRVALFFFGGADDREALAFAGRMAGHPKINLKVVRFLYGAGKSRKQQHRHRQGAAAMSGGGSPKAERVLTVMTEEERERRIDENCLGEFQERWRGGMVEYEEVVATDVEETMTAIRRVEESGHDLFVVGRGQNMKSPLIEGLNEWTEFPELGPVGDLLVLTEFEATPSVLVVQCGGGPAIERLMSPDSPGKLGRPSGNKGQQWSRGSRM</sequence>
<dbReference type="AlphaFoldDB" id="A0A8N4IE29"/>
<evidence type="ECO:0000313" key="18">
    <source>
        <dbReference type="RefSeq" id="XP_029120569.1"/>
    </source>
</evidence>
<evidence type="ECO:0000313" key="17">
    <source>
        <dbReference type="Proteomes" id="UP000504607"/>
    </source>
</evidence>
<keyword evidence="9" id="KW-0406">Ion transport</keyword>